<keyword evidence="4" id="KW-0040">ANK repeat</keyword>
<dbReference type="GO" id="GO:0005634">
    <property type="term" value="C:nucleus"/>
    <property type="evidence" value="ECO:0007669"/>
    <property type="project" value="UniProtKB-SubCell"/>
</dbReference>
<reference evidence="8" key="1">
    <citation type="journal article" date="2014" name="Proc. Natl. Acad. Sci. U.S.A.">
        <title>Extensive sampling of basidiomycete genomes demonstrates inadequacy of the white-rot/brown-rot paradigm for wood decay fungi.</title>
        <authorList>
            <person name="Riley R."/>
            <person name="Salamov A.A."/>
            <person name="Brown D.W."/>
            <person name="Nagy L.G."/>
            <person name="Floudas D."/>
            <person name="Held B.W."/>
            <person name="Levasseur A."/>
            <person name="Lombard V."/>
            <person name="Morin E."/>
            <person name="Otillar R."/>
            <person name="Lindquist E.A."/>
            <person name="Sun H."/>
            <person name="LaButti K.M."/>
            <person name="Schmutz J."/>
            <person name="Jabbour D."/>
            <person name="Luo H."/>
            <person name="Baker S.E."/>
            <person name="Pisabarro A.G."/>
            <person name="Walton J.D."/>
            <person name="Blanchette R.A."/>
            <person name="Henrissat B."/>
            <person name="Martin F."/>
            <person name="Cullen D."/>
            <person name="Hibbett D.S."/>
            <person name="Grigoriev I.V."/>
        </authorList>
    </citation>
    <scope>NUCLEOTIDE SEQUENCE [LARGE SCALE GENOMIC DNA]</scope>
    <source>
        <strain evidence="8">FD-172 SS1</strain>
    </source>
</reference>
<name>A0A067N8G0_BOTB1</name>
<proteinExistence type="predicted"/>
<feature type="compositionally biased region" description="Basic and acidic residues" evidence="6">
    <location>
        <begin position="8"/>
        <end position="21"/>
    </location>
</feature>
<feature type="compositionally biased region" description="Basic and acidic residues" evidence="6">
    <location>
        <begin position="40"/>
        <end position="58"/>
    </location>
</feature>
<evidence type="ECO:0000256" key="5">
    <source>
        <dbReference type="ARBA" id="ARBA00023242"/>
    </source>
</evidence>
<dbReference type="AlphaFoldDB" id="A0A067N8G0"/>
<accession>A0A067N8G0</accession>
<dbReference type="InParanoid" id="A0A067N8G0"/>
<protein>
    <submittedName>
        <fullName evidence="7">Uncharacterized protein</fullName>
    </submittedName>
</protein>
<organism evidence="7 8">
    <name type="scientific">Botryobasidium botryosum (strain FD-172 SS1)</name>
    <dbReference type="NCBI Taxonomy" id="930990"/>
    <lineage>
        <taxon>Eukaryota</taxon>
        <taxon>Fungi</taxon>
        <taxon>Dikarya</taxon>
        <taxon>Basidiomycota</taxon>
        <taxon>Agaricomycotina</taxon>
        <taxon>Agaricomycetes</taxon>
        <taxon>Cantharellales</taxon>
        <taxon>Botryobasidiaceae</taxon>
        <taxon>Botryobasidium</taxon>
    </lineage>
</organism>
<comment type="subcellular location">
    <subcellularLocation>
        <location evidence="1">Nucleus</location>
    </subcellularLocation>
</comment>
<sequence length="319" mass="37956">MPKLKGLKLKDTKLDATERELKKSRRRGDKKHRSHHRHEARHDESNYRDNYRDSTHEAIEEDDEILLTPSSAKIDMDELRAKIEEARFREKMLDAMAEDGRLDELEASYNAYVPPRWRDGPDQPVNPSWMEEEEYAEWVRQGMWRKTHREEVEAQERKAREKKAREEREREIRKETRRMEKEEDERRRKRRAEKAERRLVDAWRDYQERWATLLAVRSDADDKPLTSLTFASLPWPTYPVPADPDALTKEAVAAFLLSSLHSPDMTRKVRIREALRVYHPDRFMGRWMGSVIEGDRKIVEEAVGRVVRALTALAEEQTE</sequence>
<evidence type="ECO:0000256" key="4">
    <source>
        <dbReference type="ARBA" id="ARBA00023043"/>
    </source>
</evidence>
<keyword evidence="2" id="KW-0597">Phosphoprotein</keyword>
<feature type="region of interest" description="Disordered" evidence="6">
    <location>
        <begin position="153"/>
        <end position="191"/>
    </location>
</feature>
<evidence type="ECO:0000256" key="3">
    <source>
        <dbReference type="ARBA" id="ARBA00022737"/>
    </source>
</evidence>
<keyword evidence="5" id="KW-0539">Nucleus</keyword>
<evidence type="ECO:0000313" key="7">
    <source>
        <dbReference type="EMBL" id="KDQ20071.1"/>
    </source>
</evidence>
<gene>
    <name evidence="7" type="ORF">BOTBODRAFT_27493</name>
</gene>
<evidence type="ECO:0000256" key="6">
    <source>
        <dbReference type="SAM" id="MobiDB-lite"/>
    </source>
</evidence>
<dbReference type="HOGENOM" id="CLU_074886_0_0_1"/>
<dbReference type="InterPro" id="IPR038753">
    <property type="entry name" value="NFKBIL1"/>
</dbReference>
<feature type="compositionally biased region" description="Basic residues" evidence="6">
    <location>
        <begin position="22"/>
        <end position="39"/>
    </location>
</feature>
<dbReference type="STRING" id="930990.A0A067N8G0"/>
<keyword evidence="8" id="KW-1185">Reference proteome</keyword>
<evidence type="ECO:0000313" key="8">
    <source>
        <dbReference type="Proteomes" id="UP000027195"/>
    </source>
</evidence>
<evidence type="ECO:0000256" key="2">
    <source>
        <dbReference type="ARBA" id="ARBA00022553"/>
    </source>
</evidence>
<feature type="compositionally biased region" description="Basic and acidic residues" evidence="6">
    <location>
        <begin position="153"/>
        <end position="186"/>
    </location>
</feature>
<dbReference type="PANTHER" id="PTHR15263">
    <property type="entry name" value="I-KAPPA-B-LIKE PROTEIN IKBL"/>
    <property type="match status" value="1"/>
</dbReference>
<evidence type="ECO:0000256" key="1">
    <source>
        <dbReference type="ARBA" id="ARBA00004123"/>
    </source>
</evidence>
<dbReference type="EMBL" id="KL198018">
    <property type="protein sequence ID" value="KDQ20071.1"/>
    <property type="molecule type" value="Genomic_DNA"/>
</dbReference>
<dbReference type="PANTHER" id="PTHR15263:SF1">
    <property type="entry name" value="NF-KAPPA-B INHIBITOR-LIKE PROTEIN 1"/>
    <property type="match status" value="1"/>
</dbReference>
<dbReference type="Proteomes" id="UP000027195">
    <property type="component" value="Unassembled WGS sequence"/>
</dbReference>
<dbReference type="OrthoDB" id="412109at2759"/>
<dbReference type="GO" id="GO:0043124">
    <property type="term" value="P:negative regulation of canonical NF-kappaB signal transduction"/>
    <property type="evidence" value="ECO:0007669"/>
    <property type="project" value="InterPro"/>
</dbReference>
<feature type="region of interest" description="Disordered" evidence="6">
    <location>
        <begin position="1"/>
        <end position="62"/>
    </location>
</feature>
<keyword evidence="3" id="KW-0677">Repeat</keyword>